<keyword evidence="3" id="KW-1003">Cell membrane</keyword>
<evidence type="ECO:0000313" key="11">
    <source>
        <dbReference type="Proteomes" id="UP001549921"/>
    </source>
</evidence>
<dbReference type="Pfam" id="PF06151">
    <property type="entry name" value="Trehalose_recp"/>
    <property type="match status" value="1"/>
</dbReference>
<comment type="subcellular location">
    <subcellularLocation>
        <location evidence="1">Cell membrane</location>
        <topology evidence="1">Multi-pass membrane protein</topology>
    </subcellularLocation>
</comment>
<protein>
    <recommendedName>
        <fullName evidence="8">Gustatory receptor</fullName>
    </recommendedName>
</protein>
<evidence type="ECO:0000256" key="5">
    <source>
        <dbReference type="ARBA" id="ARBA00022989"/>
    </source>
</evidence>
<keyword evidence="7 8" id="KW-0675">Receptor</keyword>
<evidence type="ECO:0000256" key="6">
    <source>
        <dbReference type="ARBA" id="ARBA00023136"/>
    </source>
</evidence>
<dbReference type="Proteomes" id="UP001549921">
    <property type="component" value="Unassembled WGS sequence"/>
</dbReference>
<evidence type="ECO:0000256" key="3">
    <source>
        <dbReference type="ARBA" id="ARBA00022475"/>
    </source>
</evidence>
<feature type="transmembrane region" description="Helical" evidence="9">
    <location>
        <begin position="70"/>
        <end position="88"/>
    </location>
</feature>
<keyword evidence="8" id="KW-0807">Transducer</keyword>
<dbReference type="GO" id="GO:0005886">
    <property type="term" value="C:plasma membrane"/>
    <property type="evidence" value="ECO:0007669"/>
    <property type="project" value="UniProtKB-SubCell"/>
</dbReference>
<reference evidence="10 11" key="1">
    <citation type="submission" date="2024-06" db="EMBL/GenBank/DDBJ databases">
        <title>A chromosome-level genome assembly of beet webworm, Loxostege sticticalis.</title>
        <authorList>
            <person name="Zhang Y."/>
        </authorList>
    </citation>
    <scope>NUCLEOTIDE SEQUENCE [LARGE SCALE GENOMIC DNA]</scope>
    <source>
        <strain evidence="10">AQ028</strain>
        <tissue evidence="10">Male pupae</tissue>
    </source>
</reference>
<dbReference type="InterPro" id="IPR009318">
    <property type="entry name" value="Gustatory_rcpt"/>
</dbReference>
<sequence>MKLTIIVGQMFGVNPVLGVSEKDSSLLRFSICSWRTTYSILSILGQGTFVFFCILKLFKDTDVSLMSNTSIVFYATNCLTTILFLRIATRWPRLCQQISRIEAANPNPDSTLIRKCNAACIIILSLAVLEHVLSDLSALSGVLDCPSPDGSPIYEAFITHSFPWIYSYVAYNDIIGLLTQIVDIQCTFNWNFSDIFVICISLYLTSRLDQVYKRIVAVRGKYVPPTFWRAMREDYCRATTLVRKIDDVIGGIIFISFANNLFFICLQLLHTLADGVKQKPSCHFDSPDERPLQGYENAVYFVYSFIFLVARSLAVSLIAAQVHTASKRPAHALYRVSSAAYCVEVQRFLDQIHTDTVALSGIQFFNVKRGLVLTIAGTIVTYELVLMQFTGVTPTSAPPT</sequence>
<organism evidence="10 11">
    <name type="scientific">Loxostege sticticalis</name>
    <name type="common">Beet webworm moth</name>
    <dbReference type="NCBI Taxonomy" id="481309"/>
    <lineage>
        <taxon>Eukaryota</taxon>
        <taxon>Metazoa</taxon>
        <taxon>Ecdysozoa</taxon>
        <taxon>Arthropoda</taxon>
        <taxon>Hexapoda</taxon>
        <taxon>Insecta</taxon>
        <taxon>Pterygota</taxon>
        <taxon>Neoptera</taxon>
        <taxon>Endopterygota</taxon>
        <taxon>Lepidoptera</taxon>
        <taxon>Glossata</taxon>
        <taxon>Ditrysia</taxon>
        <taxon>Pyraloidea</taxon>
        <taxon>Crambidae</taxon>
        <taxon>Pyraustinae</taxon>
        <taxon>Loxostege</taxon>
    </lineage>
</organism>
<dbReference type="PIRSF" id="PIRSF038981">
    <property type="entry name" value="GRP"/>
    <property type="match status" value="1"/>
</dbReference>
<keyword evidence="5 9" id="KW-1133">Transmembrane helix</keyword>
<gene>
    <name evidence="10" type="ORF">ABMA28_011783</name>
</gene>
<evidence type="ECO:0000256" key="4">
    <source>
        <dbReference type="ARBA" id="ARBA00022692"/>
    </source>
</evidence>
<dbReference type="GO" id="GO:0008527">
    <property type="term" value="F:taste receptor activity"/>
    <property type="evidence" value="ECO:0007669"/>
    <property type="project" value="UniProtKB-ARBA"/>
</dbReference>
<comment type="similarity">
    <text evidence="2">Belongs to the insect chemoreceptor superfamily. Gustatory receptor (GR) family. Gr5a subfamily.</text>
</comment>
<evidence type="ECO:0000256" key="8">
    <source>
        <dbReference type="PIRNR" id="PIRNR038981"/>
    </source>
</evidence>
<dbReference type="AlphaFoldDB" id="A0ABD0TKN9"/>
<evidence type="ECO:0000256" key="9">
    <source>
        <dbReference type="SAM" id="Phobius"/>
    </source>
</evidence>
<feature type="transmembrane region" description="Helical" evidence="9">
    <location>
        <begin position="248"/>
        <end position="269"/>
    </location>
</feature>
<proteinExistence type="inferred from homology"/>
<comment type="function">
    <text evidence="8">Plays a role in the sugar gustatory response.</text>
</comment>
<comment type="caution">
    <text evidence="10">The sequence shown here is derived from an EMBL/GenBank/DDBJ whole genome shotgun (WGS) entry which is preliminary data.</text>
</comment>
<evidence type="ECO:0000256" key="7">
    <source>
        <dbReference type="ARBA" id="ARBA00023170"/>
    </source>
</evidence>
<name>A0ABD0TKN9_LOXSC</name>
<feature type="transmembrane region" description="Helical" evidence="9">
    <location>
        <begin position="300"/>
        <end position="320"/>
    </location>
</feature>
<keyword evidence="4 9" id="KW-0812">Transmembrane</keyword>
<evidence type="ECO:0000256" key="1">
    <source>
        <dbReference type="ARBA" id="ARBA00004651"/>
    </source>
</evidence>
<dbReference type="PANTHER" id="PTHR21421">
    <property type="entry name" value="GUSTATORY RECEPTOR"/>
    <property type="match status" value="1"/>
</dbReference>
<keyword evidence="6 9" id="KW-0472">Membrane</keyword>
<evidence type="ECO:0000256" key="2">
    <source>
        <dbReference type="ARBA" id="ARBA00005327"/>
    </source>
</evidence>
<feature type="transmembrane region" description="Helical" evidence="9">
    <location>
        <begin position="38"/>
        <end position="58"/>
    </location>
</feature>
<accession>A0ABD0TKN9</accession>
<dbReference type="GO" id="GO:0007165">
    <property type="term" value="P:signal transduction"/>
    <property type="evidence" value="ECO:0007669"/>
    <property type="project" value="UniProtKB-KW"/>
</dbReference>
<evidence type="ECO:0000313" key="10">
    <source>
        <dbReference type="EMBL" id="KAL0849845.1"/>
    </source>
</evidence>
<dbReference type="GO" id="GO:0050916">
    <property type="term" value="P:sensory perception of sweet taste"/>
    <property type="evidence" value="ECO:0007669"/>
    <property type="project" value="UniProtKB-ARBA"/>
</dbReference>
<dbReference type="EMBL" id="JBEDNZ010000003">
    <property type="protein sequence ID" value="KAL0849845.1"/>
    <property type="molecule type" value="Genomic_DNA"/>
</dbReference>
<dbReference type="PANTHER" id="PTHR21421:SF29">
    <property type="entry name" value="GUSTATORY RECEPTOR 5A FOR TREHALOSE-RELATED"/>
    <property type="match status" value="1"/>
</dbReference>